<keyword evidence="4" id="KW-1185">Reference proteome</keyword>
<sequence>MLCITFKFAAIVISLSSVVTAGLKRPGQDKNAWRPRVEAESENVNYRHYANGRGRVKDNGKPECDGKWKDAEIYGARKKTIKQFCIRLHEKHQDDDGYTKLYNQYDCLLDPNDVGNDHGRKNRDWLCYEQEPSFVLLPPHGPPVNESCVKGNRAWRAVSWYPDNSPPPWCPYNWYAKRQVCWCMPGFYRESPYDTSLNKRGCPEKAIFIVPQFVRRREWIEFQATTTTTTTKTSTTKAFATCCILDYIGYSQYSSLFVNFAGDNIKFSG</sequence>
<evidence type="ECO:0000313" key="2">
    <source>
        <dbReference type="EMBL" id="EER08367.1"/>
    </source>
</evidence>
<organism evidence="4">
    <name type="scientific">Perkinsus marinus (strain ATCC 50983 / TXsc)</name>
    <dbReference type="NCBI Taxonomy" id="423536"/>
    <lineage>
        <taxon>Eukaryota</taxon>
        <taxon>Sar</taxon>
        <taxon>Alveolata</taxon>
        <taxon>Perkinsozoa</taxon>
        <taxon>Perkinsea</taxon>
        <taxon>Perkinsida</taxon>
        <taxon>Perkinsidae</taxon>
        <taxon>Perkinsus</taxon>
    </lineage>
</organism>
<dbReference type="AlphaFoldDB" id="C5KGG8"/>
<dbReference type="RefSeq" id="XP_002784728.1">
    <property type="nucleotide sequence ID" value="XM_002784682.1"/>
</dbReference>
<proteinExistence type="predicted"/>
<dbReference type="GeneID" id="9041231"/>
<gene>
    <name evidence="2" type="ORF">Pmar_PMAR000406</name>
    <name evidence="3" type="ORF">Pmar_PMAR021123</name>
</gene>
<keyword evidence="1" id="KW-0732">Signal</keyword>
<evidence type="ECO:0000313" key="4">
    <source>
        <dbReference type="Proteomes" id="UP000007800"/>
    </source>
</evidence>
<evidence type="ECO:0000256" key="1">
    <source>
        <dbReference type="SAM" id="SignalP"/>
    </source>
</evidence>
<name>C5KGG8_PERM5</name>
<evidence type="ECO:0000313" key="3">
    <source>
        <dbReference type="EMBL" id="EER16524.1"/>
    </source>
</evidence>
<dbReference type="EMBL" id="GG679081">
    <property type="protein sequence ID" value="EER08367.1"/>
    <property type="molecule type" value="Genomic_DNA"/>
</dbReference>
<accession>C5KGG8</accession>
<feature type="chain" id="PRO_5010828322" evidence="1">
    <location>
        <begin position="22"/>
        <end position="269"/>
    </location>
</feature>
<reference evidence="3 4" key="1">
    <citation type="submission" date="2008-07" db="EMBL/GenBank/DDBJ databases">
        <authorList>
            <person name="El-Sayed N."/>
            <person name="Caler E."/>
            <person name="Inman J."/>
            <person name="Amedeo P."/>
            <person name="Hass B."/>
            <person name="Wortman J."/>
        </authorList>
    </citation>
    <scope>NUCLEOTIDE SEQUENCE [LARGE SCALE GENOMIC DNA]</scope>
    <source>
        <strain evidence="3">ATCC 50983</strain>
        <strain evidence="4">ATCC 50983 / TXsc</strain>
    </source>
</reference>
<dbReference type="OrthoDB" id="465513at2759"/>
<dbReference type="GeneID" id="9063598"/>
<dbReference type="Proteomes" id="UP000007800">
    <property type="component" value="Unassembled WGS sequence"/>
</dbReference>
<feature type="signal peptide" evidence="1">
    <location>
        <begin position="1"/>
        <end position="21"/>
    </location>
</feature>
<dbReference type="RefSeq" id="XP_002776551.1">
    <property type="nucleotide sequence ID" value="XM_002776505.1"/>
</dbReference>
<dbReference type="EMBL" id="GG672918">
    <property type="protein sequence ID" value="EER16524.1"/>
    <property type="molecule type" value="Genomic_DNA"/>
</dbReference>
<dbReference type="InParanoid" id="C5KGG8"/>
<protein>
    <submittedName>
        <fullName evidence="3">Uncharacterized protein</fullName>
    </submittedName>
</protein>